<evidence type="ECO:0000256" key="1">
    <source>
        <dbReference type="ARBA" id="ARBA00004651"/>
    </source>
</evidence>
<comment type="similarity">
    <text evidence="2">Belongs to the acyltransferase 3 family.</text>
</comment>
<dbReference type="AlphaFoldDB" id="A0A5C6D938"/>
<dbReference type="OrthoDB" id="265992at2"/>
<keyword evidence="4 7" id="KW-0812">Transmembrane</keyword>
<reference evidence="9 10" key="1">
    <citation type="submission" date="2019-02" db="EMBL/GenBank/DDBJ databases">
        <title>Deep-cultivation of Planctomycetes and their phenomic and genomic characterization uncovers novel biology.</title>
        <authorList>
            <person name="Wiegand S."/>
            <person name="Jogler M."/>
            <person name="Boedeker C."/>
            <person name="Pinto D."/>
            <person name="Vollmers J."/>
            <person name="Rivas-Marin E."/>
            <person name="Kohn T."/>
            <person name="Peeters S.H."/>
            <person name="Heuer A."/>
            <person name="Rast P."/>
            <person name="Oberbeckmann S."/>
            <person name="Bunk B."/>
            <person name="Jeske O."/>
            <person name="Meyerdierks A."/>
            <person name="Storesund J.E."/>
            <person name="Kallscheuer N."/>
            <person name="Luecker S."/>
            <person name="Lage O.M."/>
            <person name="Pohl T."/>
            <person name="Merkel B.J."/>
            <person name="Hornburger P."/>
            <person name="Mueller R.-W."/>
            <person name="Bruemmer F."/>
            <person name="Labrenz M."/>
            <person name="Spormann A.M."/>
            <person name="Op Den Camp H."/>
            <person name="Overmann J."/>
            <person name="Amann R."/>
            <person name="Jetten M.S.M."/>
            <person name="Mascher T."/>
            <person name="Medema M.H."/>
            <person name="Devos D.P."/>
            <person name="Kaster A.-K."/>
            <person name="Ovreas L."/>
            <person name="Rohde M."/>
            <person name="Galperin M.Y."/>
            <person name="Jogler C."/>
        </authorList>
    </citation>
    <scope>NUCLEOTIDE SEQUENCE [LARGE SCALE GENOMIC DNA]</scope>
    <source>
        <strain evidence="9 10">Poly41</strain>
    </source>
</reference>
<comment type="subcellular location">
    <subcellularLocation>
        <location evidence="1">Cell membrane</location>
        <topology evidence="1">Multi-pass membrane protein</topology>
    </subcellularLocation>
</comment>
<dbReference type="Pfam" id="PF01757">
    <property type="entry name" value="Acyl_transf_3"/>
    <property type="match status" value="1"/>
</dbReference>
<evidence type="ECO:0000256" key="7">
    <source>
        <dbReference type="SAM" id="Phobius"/>
    </source>
</evidence>
<keyword evidence="6 7" id="KW-0472">Membrane</keyword>
<dbReference type="PANTHER" id="PTHR40074">
    <property type="entry name" value="O-ACETYLTRANSFERASE WECH"/>
    <property type="match status" value="1"/>
</dbReference>
<keyword evidence="10" id="KW-1185">Reference proteome</keyword>
<feature type="transmembrane region" description="Helical" evidence="7">
    <location>
        <begin position="94"/>
        <end position="112"/>
    </location>
</feature>
<proteinExistence type="inferred from homology"/>
<feature type="domain" description="Acyltransferase 3" evidence="8">
    <location>
        <begin position="19"/>
        <end position="335"/>
    </location>
</feature>
<organism evidence="9 10">
    <name type="scientific">Novipirellula artificiosorum</name>
    <dbReference type="NCBI Taxonomy" id="2528016"/>
    <lineage>
        <taxon>Bacteria</taxon>
        <taxon>Pseudomonadati</taxon>
        <taxon>Planctomycetota</taxon>
        <taxon>Planctomycetia</taxon>
        <taxon>Pirellulales</taxon>
        <taxon>Pirellulaceae</taxon>
        <taxon>Novipirellula</taxon>
    </lineage>
</organism>
<feature type="transmembrane region" description="Helical" evidence="7">
    <location>
        <begin position="188"/>
        <end position="206"/>
    </location>
</feature>
<keyword evidence="9" id="KW-0012">Acyltransferase</keyword>
<evidence type="ECO:0000256" key="6">
    <source>
        <dbReference type="ARBA" id="ARBA00023136"/>
    </source>
</evidence>
<feature type="transmembrane region" description="Helical" evidence="7">
    <location>
        <begin position="12"/>
        <end position="31"/>
    </location>
</feature>
<evidence type="ECO:0000259" key="8">
    <source>
        <dbReference type="Pfam" id="PF01757"/>
    </source>
</evidence>
<evidence type="ECO:0000256" key="5">
    <source>
        <dbReference type="ARBA" id="ARBA00022989"/>
    </source>
</evidence>
<accession>A0A5C6D938</accession>
<dbReference type="GO" id="GO:0016413">
    <property type="term" value="F:O-acetyltransferase activity"/>
    <property type="evidence" value="ECO:0007669"/>
    <property type="project" value="TreeGrafter"/>
</dbReference>
<keyword evidence="9" id="KW-0808">Transferase</keyword>
<dbReference type="PANTHER" id="PTHR40074:SF2">
    <property type="entry name" value="O-ACETYLTRANSFERASE WECH"/>
    <property type="match status" value="1"/>
</dbReference>
<feature type="transmembrane region" description="Helical" evidence="7">
    <location>
        <begin position="286"/>
        <end position="305"/>
    </location>
</feature>
<feature type="transmembrane region" description="Helical" evidence="7">
    <location>
        <begin position="51"/>
        <end position="73"/>
    </location>
</feature>
<keyword evidence="5 7" id="KW-1133">Transmembrane helix</keyword>
<feature type="transmembrane region" description="Helical" evidence="7">
    <location>
        <begin position="317"/>
        <end position="337"/>
    </location>
</feature>
<dbReference type="GO" id="GO:0005886">
    <property type="term" value="C:plasma membrane"/>
    <property type="evidence" value="ECO:0007669"/>
    <property type="project" value="UniProtKB-SubCell"/>
</dbReference>
<dbReference type="InterPro" id="IPR002656">
    <property type="entry name" value="Acyl_transf_3_dom"/>
</dbReference>
<gene>
    <name evidence="9" type="ORF">Poly41_51240</name>
</gene>
<evidence type="ECO:0000256" key="4">
    <source>
        <dbReference type="ARBA" id="ARBA00022692"/>
    </source>
</evidence>
<protein>
    <submittedName>
        <fullName evidence="9">Acyltransferase family protein</fullName>
    </submittedName>
</protein>
<evidence type="ECO:0000256" key="3">
    <source>
        <dbReference type="ARBA" id="ARBA00022475"/>
    </source>
</evidence>
<evidence type="ECO:0000313" key="9">
    <source>
        <dbReference type="EMBL" id="TWU33370.1"/>
    </source>
</evidence>
<dbReference type="Proteomes" id="UP000319143">
    <property type="component" value="Unassembled WGS sequence"/>
</dbReference>
<evidence type="ECO:0000256" key="2">
    <source>
        <dbReference type="ARBA" id="ARBA00007400"/>
    </source>
</evidence>
<keyword evidence="3" id="KW-1003">Cell membrane</keyword>
<name>A0A5C6D938_9BACT</name>
<comment type="caution">
    <text evidence="9">The sequence shown here is derived from an EMBL/GenBank/DDBJ whole genome shotgun (WGS) entry which is preliminary data.</text>
</comment>
<evidence type="ECO:0000313" key="10">
    <source>
        <dbReference type="Proteomes" id="UP000319143"/>
    </source>
</evidence>
<sequence>MRTELSVETKQTFQVIGLLATVLVVAIHYQSAMPTSANVHDASYNQLLQGFLIGGVARVAVPLFAFAAGFFYFRSDDGSFKTYFNKLRQRCRTVLIPYLVIGGIAMLSWVSVRSIEGDPVPFNLAELTWTWLVHPPAEQMWFLRDLMVLVVIAPLLRMAVDKTGHAFVILVAMLWLSDWQPMPIVGGWYVLHTETLFFFTLGCAAVHRVDLLERLGRAGTFTAISMILVWIGLLIARIMLQPNFDNWYVTEYDIQSLLIQKCSILAGCLAIWSVGYRLRTPLLSRLSGAAFFVYLVHEFPLRAIVQRTAALLTSEPTSFWMITPTVVLSCFVTALLFSRYAPSVFAFVTGGRTPQSASRLTDTIRMSPNCVPYSSSIAG</sequence>
<dbReference type="EMBL" id="SJPV01000010">
    <property type="protein sequence ID" value="TWU33370.1"/>
    <property type="molecule type" value="Genomic_DNA"/>
</dbReference>
<feature type="transmembrane region" description="Helical" evidence="7">
    <location>
        <begin position="252"/>
        <end position="274"/>
    </location>
</feature>
<dbReference type="GO" id="GO:0009246">
    <property type="term" value="P:enterobacterial common antigen biosynthetic process"/>
    <property type="evidence" value="ECO:0007669"/>
    <property type="project" value="TreeGrafter"/>
</dbReference>
<dbReference type="RefSeq" id="WP_146529724.1">
    <property type="nucleotide sequence ID" value="NZ_SJPV01000010.1"/>
</dbReference>
<feature type="transmembrane region" description="Helical" evidence="7">
    <location>
        <begin position="218"/>
        <end position="240"/>
    </location>
</feature>